<keyword evidence="7 9" id="KW-0472">Membrane</keyword>
<sequence length="1599" mass="176097">MTISHLSNISSGTERSGAAPPLIEAGDDSVNGSVDHKGNPVHRSTSGGWRSASFIIAVEVAERFAYYGISSNLITYLTGPLGQSTASAAANVNTWSGTATLLPLLGAFVADSFLGRYRTIIAASLVYILGLGLLTLAATLTSDSVHDFQNVKDAMLSAPSQFQVTLFFFSIYLVAFGQGGHKPCALAFGADQFDGQNPKESKAKSSFFNWWYFYSSVGINLTLVVMVYIQDNLSWALGFGIPCIVMTTALLILLLGSRTYRYSVNGDEKNPFMRIGRVIHRAIRNRHTAPPSASPGEEDACQWHQSHEQFKFLNKALLVPDGSMVDQNVCSGYDVEDTKALLKLVPIWITSFAYAIVFAQTTTFFTKQGATLDRTIVSDFKIPAASLQTFIGFAIILFIPVYDRIVVPIARGLTRKPSGITMLQRIGTGMVFSAISMVTAALVEMKRLETAKEHGLVDLPNVTVPMSIWWLVPQYILCGVADVLTIVGLQEFFYDQVPKELRSVGLSLYLSILGVGSFLSSFLVSVIDEATSGDGQESWFANNLNRAHLDYFYWLLAGLSAMGFIAYLNKWQQNWVNWQFFYQRLIACSPTRLMEAAEGTVNGSVDYKGNPVHRSTSGGWRSASFIIAVEVAERFAYYGISSNLITYLTGPLGQSTASAAANVNTWSGTATLLPLLGAFVADSFLGRYRTIIAASLIYILGLGLLTLAAKLTSVNLHDCRSTKDARLCAPPRFQVILFFFSVYLVAVGQGGHKPCVQAFGGDQFDGQDPKESKAKSSFFNWWYFAISVGITVTLIVVVYIQDNLSWALGFGIPCVVLVAALLVFLLGSRTYRYSAKENRKNPFMRIGRVIVRAIRNRRTTPPAVPSEEDACLWDRCSEQFKFLNKALLAPDGSLEDQNVCSVDDVEDTKALLKLVPIWITSLAYAIAFAQTSTFFTKQGATLDRKISSGFKVPAASLQTFIGFSIMIFIPVYDRIVVPISRGLTRKPSGITMLQRIGTGMVFSVISMVTAALVEMKRLETARDHGLVDLPKVTVPMSIWWLVPQYILCGVADVLTIVGLQEFCYDQVPKELRSLGIALYLSIFGIGSFLSTFLISTINRATSGDGQESWFANNLNRAHLDYFYWLLAGKEQFRFIFSPLLPIAAEGTVNGSVDHKGNPVNRSTSGGWRSASFIIAKLTSVNLHDCRSTKDARLCAPPRFQVILFFFSVYLVAVGQGGHKPCVQAFGGDQFDAQDPKESKAKSSFFNWWYFAISVGTTVTLIVVVYIQDNLSWALGFGIPCAVLVAALLVFLLGSRTYRYSAKENGKNPFMRIGRVIVRAIRNRRTTPPAVPSEEDACLWDRCSEKFKFLNKALLAPDGSLEDQNVCSVDDVEDTKALLKLVPIWITSLAYAIAFAQTSTFFTKQGATLDRKISSGFKVPAASLQTFIGFSIMIFIPVYDRIVVPISRGLTRKPSGITMLQRIGTGMVFSVISMVTAALVEMKRLETARDHGLVDLPKVTVPMSIWWLVPQYILCGVADVLTIVGLQEFCYDQVPKELRSLGIALYLSIFGIGSFLSTFLISTINRATSGDGQESWFANNLNRAHLDYFYWLLADKDKDN</sequence>
<dbReference type="GO" id="GO:0009705">
    <property type="term" value="C:plant-type vacuole membrane"/>
    <property type="evidence" value="ECO:0007669"/>
    <property type="project" value="UniProtKB-ARBA"/>
</dbReference>
<feature type="transmembrane region" description="Helical" evidence="9">
    <location>
        <begin position="341"/>
        <end position="362"/>
    </location>
</feature>
<evidence type="ECO:0000256" key="3">
    <source>
        <dbReference type="ARBA" id="ARBA00022448"/>
    </source>
</evidence>
<feature type="transmembrane region" description="Helical" evidence="9">
    <location>
        <begin position="211"/>
        <end position="229"/>
    </location>
</feature>
<protein>
    <submittedName>
        <fullName evidence="10">Uncharacterized protein</fullName>
    </submittedName>
</protein>
<dbReference type="GO" id="GO:0071916">
    <property type="term" value="F:dipeptide transmembrane transporter activity"/>
    <property type="evidence" value="ECO:0007669"/>
    <property type="project" value="InterPro"/>
</dbReference>
<name>A0AAD6L8X1_9ROSI</name>
<evidence type="ECO:0000256" key="6">
    <source>
        <dbReference type="ARBA" id="ARBA00022989"/>
    </source>
</evidence>
<dbReference type="Pfam" id="PF00854">
    <property type="entry name" value="PTR2"/>
    <property type="match status" value="3"/>
</dbReference>
<feature type="transmembrane region" description="Helical" evidence="9">
    <location>
        <begin position="1504"/>
        <end position="1525"/>
    </location>
</feature>
<dbReference type="EMBL" id="JAQIZT010000019">
    <property type="protein sequence ID" value="KAJ6952461.1"/>
    <property type="molecule type" value="Genomic_DNA"/>
</dbReference>
<dbReference type="InterPro" id="IPR044739">
    <property type="entry name" value="NRT1/PTR"/>
</dbReference>
<dbReference type="CDD" id="cd17417">
    <property type="entry name" value="MFS_NPF5"/>
    <property type="match status" value="2"/>
</dbReference>
<feature type="transmembrane region" description="Helical" evidence="9">
    <location>
        <begin position="952"/>
        <end position="972"/>
    </location>
</feature>
<dbReference type="SUPFAM" id="SSF103473">
    <property type="entry name" value="MFS general substrate transporter"/>
    <property type="match status" value="3"/>
</dbReference>
<evidence type="ECO:0000256" key="7">
    <source>
        <dbReference type="ARBA" id="ARBA00023136"/>
    </source>
</evidence>
<keyword evidence="5 9" id="KW-0812">Transmembrane</keyword>
<evidence type="ECO:0000313" key="11">
    <source>
        <dbReference type="Proteomes" id="UP001164929"/>
    </source>
</evidence>
<keyword evidence="6 9" id="KW-1133">Transmembrane helix</keyword>
<keyword evidence="11" id="KW-1185">Reference proteome</keyword>
<evidence type="ECO:0000256" key="4">
    <source>
        <dbReference type="ARBA" id="ARBA00022553"/>
    </source>
</evidence>
<feature type="transmembrane region" description="Helical" evidence="9">
    <location>
        <begin position="691"/>
        <end position="709"/>
    </location>
</feature>
<feature type="transmembrane region" description="Helical" evidence="9">
    <location>
        <begin position="806"/>
        <end position="826"/>
    </location>
</feature>
<evidence type="ECO:0000256" key="2">
    <source>
        <dbReference type="ARBA" id="ARBA00005982"/>
    </source>
</evidence>
<feature type="transmembrane region" description="Helical" evidence="9">
    <location>
        <begin position="1272"/>
        <end position="1292"/>
    </location>
</feature>
<keyword evidence="3" id="KW-0813">Transport</keyword>
<dbReference type="PROSITE" id="PS01022">
    <property type="entry name" value="PTR2_1"/>
    <property type="match status" value="2"/>
</dbReference>
<dbReference type="FunFam" id="1.20.1250.20:FF:000410">
    <property type="entry name" value="POT family protein"/>
    <property type="match status" value="1"/>
</dbReference>
<feature type="transmembrane region" description="Helical" evidence="9">
    <location>
        <begin position="160"/>
        <end position="177"/>
    </location>
</feature>
<dbReference type="InterPro" id="IPR036259">
    <property type="entry name" value="MFS_trans_sf"/>
</dbReference>
<dbReference type="GO" id="GO:0080054">
    <property type="term" value="F:low-affinity nitrate transmembrane transporter activity"/>
    <property type="evidence" value="ECO:0007669"/>
    <property type="project" value="UniProtKB-ARBA"/>
</dbReference>
<dbReference type="GO" id="GO:0042937">
    <property type="term" value="F:tripeptide transmembrane transporter activity"/>
    <property type="evidence" value="ECO:0007669"/>
    <property type="project" value="InterPro"/>
</dbReference>
<feature type="transmembrane region" description="Helical" evidence="9">
    <location>
        <begin position="120"/>
        <end position="140"/>
    </location>
</feature>
<comment type="similarity">
    <text evidence="2">Belongs to the major facilitator superfamily. Proton-dependent oligopeptide transporter (POT/PTR) (TC 2.A.17) family.</text>
</comment>
<feature type="transmembrane region" description="Helical" evidence="9">
    <location>
        <begin position="1034"/>
        <end position="1056"/>
    </location>
</feature>
<evidence type="ECO:0000256" key="9">
    <source>
        <dbReference type="SAM" id="Phobius"/>
    </source>
</evidence>
<feature type="transmembrane region" description="Helical" evidence="9">
    <location>
        <begin position="235"/>
        <end position="255"/>
    </location>
</feature>
<feature type="region of interest" description="Disordered" evidence="8">
    <location>
        <begin position="1"/>
        <end position="24"/>
    </location>
</feature>
<dbReference type="InterPro" id="IPR018456">
    <property type="entry name" value="PTR2_symporter_CS"/>
</dbReference>
<feature type="transmembrane region" description="Helical" evidence="9">
    <location>
        <begin position="992"/>
        <end position="1013"/>
    </location>
</feature>
<evidence type="ECO:0000313" key="10">
    <source>
        <dbReference type="EMBL" id="KAJ6952461.1"/>
    </source>
</evidence>
<dbReference type="PANTHER" id="PTHR11654">
    <property type="entry name" value="OLIGOPEPTIDE TRANSPORTER-RELATED"/>
    <property type="match status" value="1"/>
</dbReference>
<feature type="transmembrane region" description="Helical" evidence="9">
    <location>
        <begin position="1421"/>
        <end position="1438"/>
    </location>
</feature>
<dbReference type="InterPro" id="IPR000109">
    <property type="entry name" value="POT_fam"/>
</dbReference>
<dbReference type="Proteomes" id="UP001164929">
    <property type="component" value="Chromosome 19"/>
</dbReference>
<gene>
    <name evidence="10" type="ORF">NC653_041564</name>
</gene>
<accession>A0AAD6L8X1</accession>
<feature type="transmembrane region" description="Helical" evidence="9">
    <location>
        <begin position="729"/>
        <end position="747"/>
    </location>
</feature>
<feature type="transmembrane region" description="Helical" evidence="9">
    <location>
        <begin position="468"/>
        <end position="494"/>
    </location>
</feature>
<evidence type="ECO:0000256" key="8">
    <source>
        <dbReference type="SAM" id="MobiDB-lite"/>
    </source>
</evidence>
<reference evidence="10" key="1">
    <citation type="journal article" date="2023" name="Mol. Ecol. Resour.">
        <title>Chromosome-level genome assembly of a triploid poplar Populus alba 'Berolinensis'.</title>
        <authorList>
            <person name="Chen S."/>
            <person name="Yu Y."/>
            <person name="Wang X."/>
            <person name="Wang S."/>
            <person name="Zhang T."/>
            <person name="Zhou Y."/>
            <person name="He R."/>
            <person name="Meng N."/>
            <person name="Wang Y."/>
            <person name="Liu W."/>
            <person name="Liu Z."/>
            <person name="Liu J."/>
            <person name="Guo Q."/>
            <person name="Huang H."/>
            <person name="Sederoff R.R."/>
            <person name="Wang G."/>
            <person name="Qu G."/>
            <person name="Chen S."/>
        </authorList>
    </citation>
    <scope>NUCLEOTIDE SEQUENCE</scope>
    <source>
        <strain evidence="10">SC-2020</strain>
    </source>
</reference>
<evidence type="ECO:0000256" key="5">
    <source>
        <dbReference type="ARBA" id="ARBA00022692"/>
    </source>
</evidence>
<feature type="transmembrane region" description="Helical" evidence="9">
    <location>
        <begin position="1076"/>
        <end position="1094"/>
    </location>
</feature>
<feature type="compositionally biased region" description="Polar residues" evidence="8">
    <location>
        <begin position="1"/>
        <end position="14"/>
    </location>
</feature>
<feature type="transmembrane region" description="Helical" evidence="9">
    <location>
        <begin position="506"/>
        <end position="527"/>
    </location>
</feature>
<comment type="subcellular location">
    <subcellularLocation>
        <location evidence="1">Membrane</location>
        <topology evidence="1">Multi-pass membrane protein</topology>
    </subcellularLocation>
</comment>
<dbReference type="FunFam" id="1.20.1250.20:FF:000147">
    <property type="entry name" value="Protein NRT1/ PTR family 5.10"/>
    <property type="match status" value="2"/>
</dbReference>
<keyword evidence="4" id="KW-0597">Phosphoprotein</keyword>
<feature type="transmembrane region" description="Helical" evidence="9">
    <location>
        <begin position="551"/>
        <end position="568"/>
    </location>
</feature>
<comment type="caution">
    <text evidence="10">The sequence shown here is derived from an EMBL/GenBank/DDBJ whole genome shotgun (WGS) entry which is preliminary data.</text>
</comment>
<feature type="transmembrane region" description="Helical" evidence="9">
    <location>
        <begin position="382"/>
        <end position="402"/>
    </location>
</feature>
<evidence type="ECO:0000256" key="1">
    <source>
        <dbReference type="ARBA" id="ARBA00004141"/>
    </source>
</evidence>
<organism evidence="10 11">
    <name type="scientific">Populus alba x Populus x berolinensis</name>
    <dbReference type="NCBI Taxonomy" id="444605"/>
    <lineage>
        <taxon>Eukaryota</taxon>
        <taxon>Viridiplantae</taxon>
        <taxon>Streptophyta</taxon>
        <taxon>Embryophyta</taxon>
        <taxon>Tracheophyta</taxon>
        <taxon>Spermatophyta</taxon>
        <taxon>Magnoliopsida</taxon>
        <taxon>eudicotyledons</taxon>
        <taxon>Gunneridae</taxon>
        <taxon>Pentapetalae</taxon>
        <taxon>rosids</taxon>
        <taxon>fabids</taxon>
        <taxon>Malpighiales</taxon>
        <taxon>Salicaceae</taxon>
        <taxon>Saliceae</taxon>
        <taxon>Populus</taxon>
    </lineage>
</organism>
<feature type="transmembrane region" description="Helical" evidence="9">
    <location>
        <begin position="1459"/>
        <end position="1479"/>
    </location>
</feature>
<feature type="transmembrane region" description="Helical" evidence="9">
    <location>
        <begin position="1247"/>
        <end position="1266"/>
    </location>
</feature>
<feature type="transmembrane region" description="Helical" evidence="9">
    <location>
        <begin position="781"/>
        <end position="800"/>
    </location>
</feature>
<feature type="transmembrane region" description="Helical" evidence="9">
    <location>
        <begin position="1537"/>
        <end position="1560"/>
    </location>
</feature>
<feature type="transmembrane region" description="Helical" evidence="9">
    <location>
        <begin position="423"/>
        <end position="443"/>
    </location>
</feature>
<proteinExistence type="inferred from homology"/>
<dbReference type="Gene3D" id="1.20.1250.20">
    <property type="entry name" value="MFS general substrate transporter like domains"/>
    <property type="match status" value="3"/>
</dbReference>